<reference evidence="1" key="1">
    <citation type="submission" date="2020-11" db="EMBL/GenBank/DDBJ databases">
        <authorList>
            <person name="Davenport K.M."/>
            <person name="Bickhart D.M."/>
            <person name="Smith T.P.L."/>
            <person name="Murdoch B.M."/>
            <person name="Rosen B.D."/>
        </authorList>
    </citation>
    <scope>NUCLEOTIDE SEQUENCE [LARGE SCALE GENOMIC DNA]</scope>
    <source>
        <strain evidence="1">OAR_USU_Benz2616</strain>
    </source>
</reference>
<name>A0AC11ETZ1_SHEEP</name>
<accession>A0AC11ETZ1</accession>
<organism evidence="1">
    <name type="scientific">Ovis aries</name>
    <name type="common">Sheep</name>
    <dbReference type="NCBI Taxonomy" id="9940"/>
    <lineage>
        <taxon>Eukaryota</taxon>
        <taxon>Metazoa</taxon>
        <taxon>Chordata</taxon>
        <taxon>Craniata</taxon>
        <taxon>Vertebrata</taxon>
        <taxon>Euteleostomi</taxon>
        <taxon>Mammalia</taxon>
        <taxon>Eutheria</taxon>
        <taxon>Laurasiatheria</taxon>
        <taxon>Artiodactyla</taxon>
        <taxon>Ruminantia</taxon>
        <taxon>Pecora</taxon>
        <taxon>Bovidae</taxon>
        <taxon>Caprinae</taxon>
        <taxon>Ovis</taxon>
    </lineage>
</organism>
<sequence length="277" mass="31379">MGLAKQRPPIIVKLKASASPVRVRQYPMSQEARQGITPHIQCLIDAGVLKRCRSPWNTPLLPVKKPGGTDFRPVQDVRKVNKRVNDIHPMVPNPYTLLSNLPPNYIWYTVLDLKDAFFSLPLAPASQEIFAFEWQEDGGQTPVQLTRTRLPQGFKNSPTLFNKALDEGLHEYRVEDPTIVLLQYVDDLMLAAAIEKECQEATGDLLQTLGTLGYQASAKKAQIAKQEVTYLGYKIEQGQRWLTQAMKRTILQIPEPANPRQVKKFLGMVGYCRLWIL</sequence>
<reference evidence="1" key="3">
    <citation type="submission" date="2025-09" db="UniProtKB">
        <authorList>
            <consortium name="Ensembl"/>
        </authorList>
    </citation>
    <scope>IDENTIFICATION</scope>
</reference>
<dbReference type="Ensembl" id="ENSOART00020071337.1">
    <property type="protein sequence ID" value="ENSOARP00020063315.1"/>
    <property type="gene ID" value="ENSOARG00020032288.1"/>
</dbReference>
<reference evidence="1" key="2">
    <citation type="submission" date="2025-08" db="UniProtKB">
        <authorList>
            <consortium name="Ensembl"/>
        </authorList>
    </citation>
    <scope>IDENTIFICATION</scope>
</reference>
<evidence type="ECO:0000313" key="1">
    <source>
        <dbReference type="Ensembl" id="ENSOARP00020063315.1"/>
    </source>
</evidence>
<proteinExistence type="predicted"/>
<protein>
    <submittedName>
        <fullName evidence="1">Uncharacterized protein</fullName>
    </submittedName>
</protein>